<feature type="region of interest" description="Disordered" evidence="2">
    <location>
        <begin position="852"/>
        <end position="874"/>
    </location>
</feature>
<evidence type="ECO:0000256" key="1">
    <source>
        <dbReference type="ARBA" id="ARBA00022468"/>
    </source>
</evidence>
<dbReference type="Proteomes" id="UP001107558">
    <property type="component" value="Chromosome 2"/>
</dbReference>
<comment type="caution">
    <text evidence="4">The sequence shown here is derived from an EMBL/GenBank/DDBJ whole genome shotgun (WGS) entry which is preliminary data.</text>
</comment>
<feature type="compositionally biased region" description="Basic and acidic residues" evidence="2">
    <location>
        <begin position="505"/>
        <end position="545"/>
    </location>
</feature>
<evidence type="ECO:0000313" key="4">
    <source>
        <dbReference type="EMBL" id="KAG5676051.1"/>
    </source>
</evidence>
<dbReference type="FunFam" id="1.10.8.270:FF:000041">
    <property type="entry name" value="TBC1 domain family member 25"/>
    <property type="match status" value="1"/>
</dbReference>
<protein>
    <recommendedName>
        <fullName evidence="3">Rab-GAP TBC domain-containing protein</fullName>
    </recommendedName>
</protein>
<dbReference type="Pfam" id="PF00566">
    <property type="entry name" value="RabGAP-TBC"/>
    <property type="match status" value="1"/>
</dbReference>
<dbReference type="PANTHER" id="PTHR22957:SF333">
    <property type="entry name" value="TBC1 DOMAIN FAMILY MEMBER 25"/>
    <property type="match status" value="1"/>
</dbReference>
<dbReference type="AlphaFoldDB" id="A0A9J6C2L5"/>
<dbReference type="InterPro" id="IPR000195">
    <property type="entry name" value="Rab-GAP-TBC_dom"/>
</dbReference>
<dbReference type="OrthoDB" id="10264062at2759"/>
<evidence type="ECO:0000313" key="5">
    <source>
        <dbReference type="Proteomes" id="UP001107558"/>
    </source>
</evidence>
<dbReference type="Gene3D" id="1.10.472.80">
    <property type="entry name" value="Ypt/Rab-GAP domain of gyp1p, domain 3"/>
    <property type="match status" value="2"/>
</dbReference>
<feature type="compositionally biased region" description="Basic and acidic residues" evidence="2">
    <location>
        <begin position="485"/>
        <end position="497"/>
    </location>
</feature>
<keyword evidence="5" id="KW-1185">Reference proteome</keyword>
<dbReference type="PROSITE" id="PS50086">
    <property type="entry name" value="TBC_RABGAP"/>
    <property type="match status" value="1"/>
</dbReference>
<accession>A0A9J6C2L5</accession>
<name>A0A9J6C2L5_POLVA</name>
<feature type="region of interest" description="Disordered" evidence="2">
    <location>
        <begin position="639"/>
        <end position="658"/>
    </location>
</feature>
<organism evidence="4 5">
    <name type="scientific">Polypedilum vanderplanki</name>
    <name type="common">Sleeping chironomid midge</name>
    <dbReference type="NCBI Taxonomy" id="319348"/>
    <lineage>
        <taxon>Eukaryota</taxon>
        <taxon>Metazoa</taxon>
        <taxon>Ecdysozoa</taxon>
        <taxon>Arthropoda</taxon>
        <taxon>Hexapoda</taxon>
        <taxon>Insecta</taxon>
        <taxon>Pterygota</taxon>
        <taxon>Neoptera</taxon>
        <taxon>Endopterygota</taxon>
        <taxon>Diptera</taxon>
        <taxon>Nematocera</taxon>
        <taxon>Chironomoidea</taxon>
        <taxon>Chironomidae</taxon>
        <taxon>Chironominae</taxon>
        <taxon>Polypedilum</taxon>
        <taxon>Polypedilum</taxon>
    </lineage>
</organism>
<dbReference type="PANTHER" id="PTHR22957">
    <property type="entry name" value="TBC1 DOMAIN FAMILY MEMBER GTPASE-ACTIVATING PROTEIN"/>
    <property type="match status" value="1"/>
</dbReference>
<dbReference type="GO" id="GO:1901096">
    <property type="term" value="P:regulation of autophagosome maturation"/>
    <property type="evidence" value="ECO:0007669"/>
    <property type="project" value="TreeGrafter"/>
</dbReference>
<feature type="domain" description="Rab-GAP TBC" evidence="3">
    <location>
        <begin position="209"/>
        <end position="421"/>
    </location>
</feature>
<evidence type="ECO:0000259" key="3">
    <source>
        <dbReference type="PROSITE" id="PS50086"/>
    </source>
</evidence>
<feature type="region of interest" description="Disordered" evidence="2">
    <location>
        <begin position="485"/>
        <end position="587"/>
    </location>
</feature>
<dbReference type="GO" id="GO:0005096">
    <property type="term" value="F:GTPase activator activity"/>
    <property type="evidence" value="ECO:0007669"/>
    <property type="project" value="UniProtKB-KW"/>
</dbReference>
<feature type="compositionally biased region" description="Polar residues" evidence="2">
    <location>
        <begin position="571"/>
        <end position="587"/>
    </location>
</feature>
<dbReference type="InterPro" id="IPR035969">
    <property type="entry name" value="Rab-GAP_TBC_sf"/>
</dbReference>
<sequence>MYGSRSQAVRVKVKKNEKGQQEQFRKFSVDPSITSLEVLYSILAKAFEIKNDFSISYSTINPNTKCEEKLIIFSDWDLDAAFLRAHNTAIANNSEPILNLQIDVKSFSVQPDWDSAAAAAIISNNIQHSIGAGQKYVQNRLPGMGNLIMGNIEKTFSMVSRALNLADDPSTLNQCQRPPLSDNEFRYYCDSVGQIIHQAELRKVIYAGGIEPSLRRVVWKHILNVYPAGLTGKERMDYMKKKSTEYYNMREVWRTAVLEQGASISGELAYVTSMVRKDVLRTDRHHPFYAGNDDNQNIGALFNVLTTYALNHPSVSYCQGMSDICSPILVTMCDEGQAYICFCALMNRLKCNFMIDGIAMTKKFNHLSDAIQYYDYEFYNYLKKQQADDLLFCYRWLLLEMKREFAFEDSLRMLEVLWSSLPADPPEKELQLFEREFVPQQIVPEPKSPSLLLTENPYTKVCALRRQNSAMSISNIKLDETKRMNQSLDETKSEFSKRNITKTHQSLDETKLQLLRRQQDEKEEQKKDEVKEETVVDCQEEKTEESPVDSTSEERNPFLYSDSTDIDLPSGSENSTPQKTITRGNSISETLKELKEKLAASKIGIMSSIEKLEEDYDPKNMPEVKLVKNFSEFLNFAKRRNSEESQPTTENNNKIDQLTVDRCKENKSQLKTDASPDDSQDYYPITTSITRGLKLELENLNRQVFGQNFKNLENNDSSPLDENLISPETERREKISTEKHHHPYIQLDVDAIEVDTGQEQVDRVKMRKSKRDIANDEIAFNRFSVASSTNNDIFIWQNPLHASSDYLSSNLQASPSQQTPDEQTDIEYDGEIIEMDHGKKSVTPIRLVRKNCDGQRSKRSSTIEPDSDSDDSDNWNYKLNANNPFYEQIQQLSASKAQTEPITATDMLNSCEEASEVVTLTSDSTLTPNNESQNIPVTVNTASNSRCLELPPPSEFGNGNCFLMFLCLTILLQHRDYIIQNNLDYNEMAMHFDKMVRKHNVNKVLNQARRLYQDYMRQQNEKMKNSSNNARK</sequence>
<dbReference type="SMART" id="SM00164">
    <property type="entry name" value="TBC"/>
    <property type="match status" value="1"/>
</dbReference>
<keyword evidence="1" id="KW-0343">GTPase activation</keyword>
<dbReference type="EMBL" id="JADBJN010000002">
    <property type="protein sequence ID" value="KAG5676051.1"/>
    <property type="molecule type" value="Genomic_DNA"/>
</dbReference>
<dbReference type="SUPFAM" id="SSF47923">
    <property type="entry name" value="Ypt/Rab-GAP domain of gyp1p"/>
    <property type="match status" value="2"/>
</dbReference>
<evidence type="ECO:0000256" key="2">
    <source>
        <dbReference type="SAM" id="MobiDB-lite"/>
    </source>
</evidence>
<proteinExistence type="predicted"/>
<dbReference type="GO" id="GO:0005776">
    <property type="term" value="C:autophagosome"/>
    <property type="evidence" value="ECO:0007669"/>
    <property type="project" value="TreeGrafter"/>
</dbReference>
<dbReference type="Gene3D" id="1.10.8.270">
    <property type="entry name" value="putative rabgap domain of human tbc1 domain family member 14 like domains"/>
    <property type="match status" value="1"/>
</dbReference>
<gene>
    <name evidence="4" type="ORF">PVAND_005905</name>
</gene>
<reference evidence="4" key="1">
    <citation type="submission" date="2021-03" db="EMBL/GenBank/DDBJ databases">
        <title>Chromosome level genome of the anhydrobiotic midge Polypedilum vanderplanki.</title>
        <authorList>
            <person name="Yoshida Y."/>
            <person name="Kikawada T."/>
            <person name="Gusev O."/>
        </authorList>
    </citation>
    <scope>NUCLEOTIDE SEQUENCE</scope>
    <source>
        <strain evidence="4">NIAS01</strain>
        <tissue evidence="4">Whole body or cell culture</tissue>
    </source>
</reference>
<feature type="compositionally biased region" description="Polar residues" evidence="2">
    <location>
        <begin position="644"/>
        <end position="656"/>
    </location>
</feature>